<dbReference type="AlphaFoldDB" id="A0A5J4VNS0"/>
<name>A0A5J4VNS0_9EUKA</name>
<comment type="caution">
    <text evidence="2">The sequence shown here is derived from an EMBL/GenBank/DDBJ whole genome shotgun (WGS) entry which is preliminary data.</text>
</comment>
<dbReference type="EMBL" id="SNRW01005972">
    <property type="protein sequence ID" value="KAA6383996.1"/>
    <property type="molecule type" value="Genomic_DNA"/>
</dbReference>
<keyword evidence="1" id="KW-0175">Coiled coil</keyword>
<gene>
    <name evidence="2" type="ORF">EZS28_020478</name>
</gene>
<feature type="coiled-coil region" evidence="1">
    <location>
        <begin position="218"/>
        <end position="372"/>
    </location>
</feature>
<evidence type="ECO:0000313" key="2">
    <source>
        <dbReference type="EMBL" id="KAA6383996.1"/>
    </source>
</evidence>
<organism evidence="2 3">
    <name type="scientific">Streblomastix strix</name>
    <dbReference type="NCBI Taxonomy" id="222440"/>
    <lineage>
        <taxon>Eukaryota</taxon>
        <taxon>Metamonada</taxon>
        <taxon>Preaxostyla</taxon>
        <taxon>Oxymonadida</taxon>
        <taxon>Streblomastigidae</taxon>
        <taxon>Streblomastix</taxon>
    </lineage>
</organism>
<accession>A0A5J4VNS0</accession>
<proteinExistence type="predicted"/>
<evidence type="ECO:0000256" key="1">
    <source>
        <dbReference type="SAM" id="Coils"/>
    </source>
</evidence>
<dbReference type="Proteomes" id="UP000324800">
    <property type="component" value="Unassembled WGS sequence"/>
</dbReference>
<sequence length="463" mass="53512">MMGHSSDIVRSSNFHVLKVAFYLCVSDKHKKLLQQFQQHSAQLSSQGISDQELSIALESLVHFASNFKLNCWHNIVSQSSIIEAVSSLMFETTNPNIRNMCGTVLYILQQRGTETNEIVDWKMLVQPLVSLLFNPHILISELGKQIILEKISKKPEILHSLIEIGLFEHALEEINSLIPSSQNLLLEAKDIIPLQVLGNILEVVLMTIKQGILCERKISKLRIAIEKLMQDLKTQQIESIFKEILHFAEQITKIRTDQELQLDLEEKLQDYERKQKEDQDLIRIAEQRVKIAEENQRIAQEKLQESQDFKIIAEEKAKLAQYRSQISEDNKRIAEDRIKVAEINSIFAEERARIAELKLKDMQKDLDAVQQRESTYLQMLKQLQSKDNEKQRLWNEFNQYLPQSEDINFVHQLTSTPQNSSPQQIFATQKLLNKVVLSKEDLIKIIDIIEGNIEQVDAAVQTI</sequence>
<reference evidence="2 3" key="1">
    <citation type="submission" date="2019-03" db="EMBL/GenBank/DDBJ databases">
        <title>Single cell metagenomics reveals metabolic interactions within the superorganism composed of flagellate Streblomastix strix and complex community of Bacteroidetes bacteria on its surface.</title>
        <authorList>
            <person name="Treitli S.C."/>
            <person name="Kolisko M."/>
            <person name="Husnik F."/>
            <person name="Keeling P."/>
            <person name="Hampl V."/>
        </authorList>
    </citation>
    <scope>NUCLEOTIDE SEQUENCE [LARGE SCALE GENOMIC DNA]</scope>
    <source>
        <strain evidence="2">ST1C</strain>
    </source>
</reference>
<protein>
    <submittedName>
        <fullName evidence="2">Uncharacterized protein</fullName>
    </submittedName>
</protein>
<dbReference type="OrthoDB" id="3650574at2759"/>
<evidence type="ECO:0000313" key="3">
    <source>
        <dbReference type="Proteomes" id="UP000324800"/>
    </source>
</evidence>